<dbReference type="EMBL" id="GEEE01016138">
    <property type="protein sequence ID" value="JAP47087.1"/>
    <property type="molecule type" value="Transcribed_RNA"/>
</dbReference>
<evidence type="ECO:0000256" key="1">
    <source>
        <dbReference type="SAM" id="SignalP"/>
    </source>
</evidence>
<protein>
    <submittedName>
        <fullName evidence="2">Uncharacterized protein</fullName>
    </submittedName>
</protein>
<accession>A0A0X3PSX1</accession>
<dbReference type="AlphaFoldDB" id="A0A0X3PSX1"/>
<dbReference type="EMBL" id="GEEE01011693">
    <property type="protein sequence ID" value="JAP51532.1"/>
    <property type="molecule type" value="Transcribed_RNA"/>
</dbReference>
<sequence>MRLFGCLILLHTSLAIDYYVGEDTSIGEFDFVYPVSKVIESSPQIKRGDCGMQTFCFEIYNASRGAIVRGLIAKPVSAVIFHVRNSGYPHALVIRQPNATNKEPSLPTGTNIIETVELKAGYNFKYLVIFKDTVEKIEVYGGAELATSSSPEPNLGVFSPLYITGPLFKNIIYIDGQIEKTKMFVQLQYESGETEIFNFHPKTQFGSYYRGFSILNNMTQKKPIWCFIIFCGLVRWLFI</sequence>
<feature type="chain" id="PRO_5011870303" evidence="1">
    <location>
        <begin position="16"/>
        <end position="239"/>
    </location>
</feature>
<keyword evidence="1" id="KW-0732">Signal</keyword>
<gene>
    <name evidence="2" type="ORF">TR117451</name>
</gene>
<feature type="signal peptide" evidence="1">
    <location>
        <begin position="1"/>
        <end position="15"/>
    </location>
</feature>
<proteinExistence type="predicted"/>
<organism evidence="2">
    <name type="scientific">Schistocephalus solidus</name>
    <name type="common">Tapeworm</name>
    <dbReference type="NCBI Taxonomy" id="70667"/>
    <lineage>
        <taxon>Eukaryota</taxon>
        <taxon>Metazoa</taxon>
        <taxon>Spiralia</taxon>
        <taxon>Lophotrochozoa</taxon>
        <taxon>Platyhelminthes</taxon>
        <taxon>Cestoda</taxon>
        <taxon>Eucestoda</taxon>
        <taxon>Diphyllobothriidea</taxon>
        <taxon>Diphyllobothriidae</taxon>
        <taxon>Schistocephalus</taxon>
    </lineage>
</organism>
<evidence type="ECO:0000313" key="2">
    <source>
        <dbReference type="EMBL" id="JAP51532.1"/>
    </source>
</evidence>
<reference evidence="2" key="1">
    <citation type="submission" date="2016-01" db="EMBL/GenBank/DDBJ databases">
        <title>Reference transcriptome for the parasite Schistocephalus solidus: insights into the molecular evolution of parasitism.</title>
        <authorList>
            <person name="Hebert F.O."/>
            <person name="Grambauer S."/>
            <person name="Barber I."/>
            <person name="Landry C.R."/>
            <person name="Aubin-Horth N."/>
        </authorList>
    </citation>
    <scope>NUCLEOTIDE SEQUENCE</scope>
</reference>
<name>A0A0X3PSX1_SCHSO</name>